<proteinExistence type="predicted"/>
<keyword evidence="2" id="KW-1185">Reference proteome</keyword>
<sequence length="131" mass="15190">MKHHDAPFMGAPAPTKIECGTTRNDYFQEYRNETIARMKVPPLRACQLHRDQYRDYSGALHALDYFKTADYMYQCPSDPTSKYLKVPEYYVKYKQPTVLPVTLERTLRTPSLPSRALTGVFSPSSDISYKR</sequence>
<evidence type="ECO:0000313" key="2">
    <source>
        <dbReference type="Proteomes" id="UP001162162"/>
    </source>
</evidence>
<reference evidence="1" key="1">
    <citation type="journal article" date="2023" name="Insect Mol. Biol.">
        <title>Genome sequencing provides insights into the evolution of gene families encoding plant cell wall-degrading enzymes in longhorned beetles.</title>
        <authorList>
            <person name="Shin N.R."/>
            <person name="Okamura Y."/>
            <person name="Kirsch R."/>
            <person name="Pauchet Y."/>
        </authorList>
    </citation>
    <scope>NUCLEOTIDE SEQUENCE</scope>
    <source>
        <strain evidence="1">AMC_N1</strain>
    </source>
</reference>
<dbReference type="AlphaFoldDB" id="A0AAV8YF91"/>
<gene>
    <name evidence="1" type="ORF">NQ318_022758</name>
</gene>
<dbReference type="EMBL" id="JAPWTK010000121">
    <property type="protein sequence ID" value="KAJ8949245.1"/>
    <property type="molecule type" value="Genomic_DNA"/>
</dbReference>
<accession>A0AAV8YF91</accession>
<comment type="caution">
    <text evidence="1">The sequence shown here is derived from an EMBL/GenBank/DDBJ whole genome shotgun (WGS) entry which is preliminary data.</text>
</comment>
<name>A0AAV8YF91_9CUCU</name>
<evidence type="ECO:0000313" key="1">
    <source>
        <dbReference type="EMBL" id="KAJ8949245.1"/>
    </source>
</evidence>
<dbReference type="Proteomes" id="UP001162162">
    <property type="component" value="Unassembled WGS sequence"/>
</dbReference>
<protein>
    <submittedName>
        <fullName evidence="1">Uncharacterized protein</fullName>
    </submittedName>
</protein>
<organism evidence="1 2">
    <name type="scientific">Aromia moschata</name>
    <dbReference type="NCBI Taxonomy" id="1265417"/>
    <lineage>
        <taxon>Eukaryota</taxon>
        <taxon>Metazoa</taxon>
        <taxon>Ecdysozoa</taxon>
        <taxon>Arthropoda</taxon>
        <taxon>Hexapoda</taxon>
        <taxon>Insecta</taxon>
        <taxon>Pterygota</taxon>
        <taxon>Neoptera</taxon>
        <taxon>Endopterygota</taxon>
        <taxon>Coleoptera</taxon>
        <taxon>Polyphaga</taxon>
        <taxon>Cucujiformia</taxon>
        <taxon>Chrysomeloidea</taxon>
        <taxon>Cerambycidae</taxon>
        <taxon>Cerambycinae</taxon>
        <taxon>Callichromatini</taxon>
        <taxon>Aromia</taxon>
    </lineage>
</organism>